<reference evidence="3" key="2">
    <citation type="journal article" date="2008" name="Nucleic Acids Res.">
        <title>The rice annotation project database (RAP-DB): 2008 update.</title>
        <authorList>
            <consortium name="The rice annotation project (RAP)"/>
        </authorList>
    </citation>
    <scope>GENOME REANNOTATION</scope>
    <source>
        <strain evidence="3">cv. Nipponbare</strain>
    </source>
</reference>
<feature type="compositionally biased region" description="Polar residues" evidence="1">
    <location>
        <begin position="1"/>
        <end position="10"/>
    </location>
</feature>
<feature type="compositionally biased region" description="Pro residues" evidence="1">
    <location>
        <begin position="11"/>
        <end position="32"/>
    </location>
</feature>
<feature type="region of interest" description="Disordered" evidence="1">
    <location>
        <begin position="45"/>
        <end position="78"/>
    </location>
</feature>
<organism evidence="2 3">
    <name type="scientific">Oryza sativa subsp. japonica</name>
    <name type="common">Rice</name>
    <dbReference type="NCBI Taxonomy" id="39947"/>
    <lineage>
        <taxon>Eukaryota</taxon>
        <taxon>Viridiplantae</taxon>
        <taxon>Streptophyta</taxon>
        <taxon>Embryophyta</taxon>
        <taxon>Tracheophyta</taxon>
        <taxon>Spermatophyta</taxon>
        <taxon>Magnoliopsida</taxon>
        <taxon>Liliopsida</taxon>
        <taxon>Poales</taxon>
        <taxon>Poaceae</taxon>
        <taxon>BOP clade</taxon>
        <taxon>Oryzoideae</taxon>
        <taxon>Oryzeae</taxon>
        <taxon>Oryzinae</taxon>
        <taxon>Oryza</taxon>
        <taxon>Oryza sativa</taxon>
    </lineage>
</organism>
<evidence type="ECO:0000313" key="3">
    <source>
        <dbReference type="Proteomes" id="UP000000763"/>
    </source>
</evidence>
<gene>
    <name evidence="2" type="ORF">OSJNBa0077B15.146</name>
</gene>
<evidence type="ECO:0000256" key="1">
    <source>
        <dbReference type="SAM" id="MobiDB-lite"/>
    </source>
</evidence>
<reference evidence="3" key="1">
    <citation type="journal article" date="2005" name="Nature">
        <title>The map-based sequence of the rice genome.</title>
        <authorList>
            <consortium name="International rice genome sequencing project (IRGSP)"/>
            <person name="Matsumoto T."/>
            <person name="Wu J."/>
            <person name="Kanamori H."/>
            <person name="Katayose Y."/>
            <person name="Fujisawa M."/>
            <person name="Namiki N."/>
            <person name="Mizuno H."/>
            <person name="Yamamoto K."/>
            <person name="Antonio B.A."/>
            <person name="Baba T."/>
            <person name="Sakata K."/>
            <person name="Nagamura Y."/>
            <person name="Aoki H."/>
            <person name="Arikawa K."/>
            <person name="Arita K."/>
            <person name="Bito T."/>
            <person name="Chiden Y."/>
            <person name="Fujitsuka N."/>
            <person name="Fukunaka R."/>
            <person name="Hamada M."/>
            <person name="Harada C."/>
            <person name="Hayashi A."/>
            <person name="Hijishita S."/>
            <person name="Honda M."/>
            <person name="Hosokawa S."/>
            <person name="Ichikawa Y."/>
            <person name="Idonuma A."/>
            <person name="Iijima M."/>
            <person name="Ikeda M."/>
            <person name="Ikeno M."/>
            <person name="Ito K."/>
            <person name="Ito S."/>
            <person name="Ito T."/>
            <person name="Ito Y."/>
            <person name="Ito Y."/>
            <person name="Iwabuchi A."/>
            <person name="Kamiya K."/>
            <person name="Karasawa W."/>
            <person name="Kurita K."/>
            <person name="Katagiri S."/>
            <person name="Kikuta A."/>
            <person name="Kobayashi H."/>
            <person name="Kobayashi N."/>
            <person name="Machita K."/>
            <person name="Maehara T."/>
            <person name="Masukawa M."/>
            <person name="Mizubayashi T."/>
            <person name="Mukai Y."/>
            <person name="Nagasaki H."/>
            <person name="Nagata Y."/>
            <person name="Naito S."/>
            <person name="Nakashima M."/>
            <person name="Nakama Y."/>
            <person name="Nakamichi Y."/>
            <person name="Nakamura M."/>
            <person name="Meguro A."/>
            <person name="Negishi M."/>
            <person name="Ohta I."/>
            <person name="Ohta T."/>
            <person name="Okamoto M."/>
            <person name="Ono N."/>
            <person name="Saji S."/>
            <person name="Sakaguchi M."/>
            <person name="Sakai K."/>
            <person name="Shibata M."/>
            <person name="Shimokawa T."/>
            <person name="Song J."/>
            <person name="Takazaki Y."/>
            <person name="Terasawa K."/>
            <person name="Tsugane M."/>
            <person name="Tsuji K."/>
            <person name="Ueda S."/>
            <person name="Waki K."/>
            <person name="Yamagata H."/>
            <person name="Yamamoto M."/>
            <person name="Yamamoto S."/>
            <person name="Yamane H."/>
            <person name="Yoshiki S."/>
            <person name="Yoshihara R."/>
            <person name="Yukawa K."/>
            <person name="Zhong H."/>
            <person name="Yano M."/>
            <person name="Yuan Q."/>
            <person name="Ouyang S."/>
            <person name="Liu J."/>
            <person name="Jones K.M."/>
            <person name="Gansberger K."/>
            <person name="Moffat K."/>
            <person name="Hill J."/>
            <person name="Bera J."/>
            <person name="Fadrosh D."/>
            <person name="Jin S."/>
            <person name="Johri S."/>
            <person name="Kim M."/>
            <person name="Overton L."/>
            <person name="Reardon M."/>
            <person name="Tsitrin T."/>
            <person name="Vuong H."/>
            <person name="Weaver B."/>
            <person name="Ciecko A."/>
            <person name="Tallon L."/>
            <person name="Jackson J."/>
            <person name="Pai G."/>
            <person name="Aken S.V."/>
            <person name="Utterback T."/>
            <person name="Reidmuller S."/>
            <person name="Feldblyum T."/>
            <person name="Hsiao J."/>
            <person name="Zismann V."/>
            <person name="Iobst S."/>
            <person name="de Vazeille A.R."/>
            <person name="Buell C.R."/>
            <person name="Ying K."/>
            <person name="Li Y."/>
            <person name="Lu T."/>
            <person name="Huang Y."/>
            <person name="Zhao Q."/>
            <person name="Feng Q."/>
            <person name="Zhang L."/>
            <person name="Zhu J."/>
            <person name="Weng Q."/>
            <person name="Mu J."/>
            <person name="Lu Y."/>
            <person name="Fan D."/>
            <person name="Liu Y."/>
            <person name="Guan J."/>
            <person name="Zhang Y."/>
            <person name="Yu S."/>
            <person name="Liu X."/>
            <person name="Zhang Y."/>
            <person name="Hong G."/>
            <person name="Han B."/>
            <person name="Choisne N."/>
            <person name="Demange N."/>
            <person name="Orjeda G."/>
            <person name="Samain S."/>
            <person name="Cattolico L."/>
            <person name="Pelletier E."/>
            <person name="Couloux A."/>
            <person name="Segurens B."/>
            <person name="Wincker P."/>
            <person name="D'Hont A."/>
            <person name="Scarpelli C."/>
            <person name="Weissenbach J."/>
            <person name="Salanoubat M."/>
            <person name="Quetier F."/>
            <person name="Yu Y."/>
            <person name="Kim H.R."/>
            <person name="Rambo T."/>
            <person name="Currie J."/>
            <person name="Collura K."/>
            <person name="Luo M."/>
            <person name="Yang T."/>
            <person name="Ammiraju J.S.S."/>
            <person name="Engler F."/>
            <person name="Soderlund C."/>
            <person name="Wing R.A."/>
            <person name="Palmer L.E."/>
            <person name="de la Bastide M."/>
            <person name="Spiegel L."/>
            <person name="Nascimento L."/>
            <person name="Zutavern T."/>
            <person name="O'Shaughnessy A."/>
            <person name="Dike S."/>
            <person name="Dedhia N."/>
            <person name="Preston R."/>
            <person name="Balija V."/>
            <person name="McCombie W.R."/>
            <person name="Chow T."/>
            <person name="Chen H."/>
            <person name="Chung M."/>
            <person name="Chen C."/>
            <person name="Shaw J."/>
            <person name="Wu H."/>
            <person name="Hsiao K."/>
            <person name="Chao Y."/>
            <person name="Chu M."/>
            <person name="Cheng C."/>
            <person name="Hour A."/>
            <person name="Lee P."/>
            <person name="Lin S."/>
            <person name="Lin Y."/>
            <person name="Liou J."/>
            <person name="Liu S."/>
            <person name="Hsing Y."/>
            <person name="Raghuvanshi S."/>
            <person name="Mohanty A."/>
            <person name="Bharti A.K."/>
            <person name="Gaur A."/>
            <person name="Gupta V."/>
            <person name="Kumar D."/>
            <person name="Ravi V."/>
            <person name="Vij S."/>
            <person name="Kapur A."/>
            <person name="Khurana P."/>
            <person name="Khurana P."/>
            <person name="Khurana J.P."/>
            <person name="Tyagi A.K."/>
            <person name="Gaikwad K."/>
            <person name="Singh A."/>
            <person name="Dalal V."/>
            <person name="Srivastava S."/>
            <person name="Dixit A."/>
            <person name="Pal A.K."/>
            <person name="Ghazi I.A."/>
            <person name="Yadav M."/>
            <person name="Pandit A."/>
            <person name="Bhargava A."/>
            <person name="Sureshbabu K."/>
            <person name="Batra K."/>
            <person name="Sharma T.R."/>
            <person name="Mohapatra T."/>
            <person name="Singh N.K."/>
            <person name="Messing J."/>
            <person name="Nelson A.B."/>
            <person name="Fuks G."/>
            <person name="Kavchok S."/>
            <person name="Keizer G."/>
            <person name="Linton E."/>
            <person name="Llaca V."/>
            <person name="Song R."/>
            <person name="Tanyolac B."/>
            <person name="Young S."/>
            <person name="Ho-Il K."/>
            <person name="Hahn J.H."/>
            <person name="Sangsakoo G."/>
            <person name="Vanavichit A."/>
            <person name="de Mattos Luiz.A.T."/>
            <person name="Zimmer P.D."/>
            <person name="Malone G."/>
            <person name="Dellagostin O."/>
            <person name="de Oliveira A.C."/>
            <person name="Bevan M."/>
            <person name="Bancroft I."/>
            <person name="Minx P."/>
            <person name="Cordum H."/>
            <person name="Wilson R."/>
            <person name="Cheng Z."/>
            <person name="Jin W."/>
            <person name="Jiang J."/>
            <person name="Leong S.A."/>
            <person name="Iwama H."/>
            <person name="Gojobori T."/>
            <person name="Itoh T."/>
            <person name="Niimura Y."/>
            <person name="Fujii Y."/>
            <person name="Habara T."/>
            <person name="Sakai H."/>
            <person name="Sato Y."/>
            <person name="Wilson G."/>
            <person name="Kumar K."/>
            <person name="McCouch S."/>
            <person name="Juretic N."/>
            <person name="Hoen D."/>
            <person name="Wright S."/>
            <person name="Bruskiewich R."/>
            <person name="Bureau T."/>
            <person name="Miyao A."/>
            <person name="Hirochika H."/>
            <person name="Nishikawa T."/>
            <person name="Kadowaki K."/>
            <person name="Sugiura M."/>
            <person name="Burr B."/>
            <person name="Sasaki T."/>
        </authorList>
    </citation>
    <scope>NUCLEOTIDE SEQUENCE [LARGE SCALE GENOMIC DNA]</scope>
    <source>
        <strain evidence="3">cv. Nipponbare</strain>
    </source>
</reference>
<name>Q7F189_ORYSJ</name>
<sequence length="103" mass="11528">MISLPNLSPNGTPPHCLPPSSPHVPNPNRRPPPLLILVRSVARADLAHPHRQRRLPRRSQRLRRNTHARAAPPPIESPPPPISLVPVFQFSRVFLELNIPNSP</sequence>
<dbReference type="EMBL" id="AP005473">
    <property type="protein sequence ID" value="BAC57365.1"/>
    <property type="molecule type" value="Genomic_DNA"/>
</dbReference>
<evidence type="ECO:0000313" key="2">
    <source>
        <dbReference type="EMBL" id="BAC57365.1"/>
    </source>
</evidence>
<proteinExistence type="predicted"/>
<protein>
    <submittedName>
        <fullName evidence="2">Uncharacterized protein</fullName>
    </submittedName>
</protein>
<feature type="region of interest" description="Disordered" evidence="1">
    <location>
        <begin position="1"/>
        <end position="32"/>
    </location>
</feature>
<accession>Q7F189</accession>
<dbReference type="AlphaFoldDB" id="Q7F189"/>
<dbReference type="Proteomes" id="UP000000763">
    <property type="component" value="Chromosome 7"/>
</dbReference>
<feature type="compositionally biased region" description="Basic residues" evidence="1">
    <location>
        <begin position="49"/>
        <end position="67"/>
    </location>
</feature>